<dbReference type="EMBL" id="BMOB01000001">
    <property type="protein sequence ID" value="GGI79029.1"/>
    <property type="molecule type" value="Genomic_DNA"/>
</dbReference>
<keyword evidence="1" id="KW-0472">Membrane</keyword>
<protein>
    <recommendedName>
        <fullName evidence="4">Transmembrane protein</fullName>
    </recommendedName>
</protein>
<keyword evidence="3" id="KW-1185">Reference proteome</keyword>
<evidence type="ECO:0000313" key="3">
    <source>
        <dbReference type="Proteomes" id="UP000630149"/>
    </source>
</evidence>
<dbReference type="Proteomes" id="UP000630149">
    <property type="component" value="Unassembled WGS sequence"/>
</dbReference>
<sequence length="115" mass="12855">MKKTIVMMILLIGFGLIGQDAMAKRFGGGRSFTSSRSYTHYSKRPQARHVASKTNQKPWGGLLRGMLIGGFLASLFMGHGVFPAIFSWLFLSITLLIVFQLISRKIQLAKHPMNK</sequence>
<feature type="transmembrane region" description="Helical" evidence="1">
    <location>
        <begin position="81"/>
        <end position="102"/>
    </location>
</feature>
<comment type="caution">
    <text evidence="2">The sequence shown here is derived from an EMBL/GenBank/DDBJ whole genome shotgun (WGS) entry which is preliminary data.</text>
</comment>
<reference evidence="2" key="2">
    <citation type="submission" date="2020-09" db="EMBL/GenBank/DDBJ databases">
        <authorList>
            <person name="Sun Q."/>
            <person name="Ohkuma M."/>
        </authorList>
    </citation>
    <scope>NUCLEOTIDE SEQUENCE</scope>
    <source>
        <strain evidence="2">JCM 13919</strain>
    </source>
</reference>
<gene>
    <name evidence="2" type="ORF">GCM10007966_04410</name>
</gene>
<proteinExistence type="predicted"/>
<dbReference type="AlphaFoldDB" id="A0A917JPR7"/>
<keyword evidence="1" id="KW-1133">Transmembrane helix</keyword>
<dbReference type="RefSeq" id="WP_131775666.1">
    <property type="nucleotide sequence ID" value="NZ_BMOB01000001.1"/>
</dbReference>
<dbReference type="OrthoDB" id="5653291at2"/>
<evidence type="ECO:0000313" key="2">
    <source>
        <dbReference type="EMBL" id="GGI79029.1"/>
    </source>
</evidence>
<reference evidence="2" key="1">
    <citation type="journal article" date="2014" name="Int. J. Syst. Evol. Microbiol.">
        <title>Complete genome sequence of Corynebacterium casei LMG S-19264T (=DSM 44701T), isolated from a smear-ripened cheese.</title>
        <authorList>
            <consortium name="US DOE Joint Genome Institute (JGI-PGF)"/>
            <person name="Walter F."/>
            <person name="Albersmeier A."/>
            <person name="Kalinowski J."/>
            <person name="Ruckert C."/>
        </authorList>
    </citation>
    <scope>NUCLEOTIDE SEQUENCE</scope>
    <source>
        <strain evidence="2">JCM 13919</strain>
    </source>
</reference>
<evidence type="ECO:0008006" key="4">
    <source>
        <dbReference type="Google" id="ProtNLM"/>
    </source>
</evidence>
<name>A0A917JPR7_9GAMM</name>
<evidence type="ECO:0000256" key="1">
    <source>
        <dbReference type="SAM" id="Phobius"/>
    </source>
</evidence>
<accession>A0A917JPR7</accession>
<organism evidence="2 3">
    <name type="scientific">Legionella impletisoli</name>
    <dbReference type="NCBI Taxonomy" id="343510"/>
    <lineage>
        <taxon>Bacteria</taxon>
        <taxon>Pseudomonadati</taxon>
        <taxon>Pseudomonadota</taxon>
        <taxon>Gammaproteobacteria</taxon>
        <taxon>Legionellales</taxon>
        <taxon>Legionellaceae</taxon>
        <taxon>Legionella</taxon>
    </lineage>
</organism>
<keyword evidence="1" id="KW-0812">Transmembrane</keyword>